<evidence type="ECO:0000313" key="1">
    <source>
        <dbReference type="EMBL" id="TGO73909.1"/>
    </source>
</evidence>
<gene>
    <name evidence="1" type="ORF">BELL_0322g00130</name>
</gene>
<protein>
    <submittedName>
        <fullName evidence="1">Uncharacterized protein</fullName>
    </submittedName>
</protein>
<accession>A0A4Z1JJL1</accession>
<dbReference type="OrthoDB" id="5337308at2759"/>
<dbReference type="STRING" id="278938.A0A4Z1JJL1"/>
<name>A0A4Z1JJL1_9HELO</name>
<dbReference type="EMBL" id="PQXM01000320">
    <property type="protein sequence ID" value="TGO73909.1"/>
    <property type="molecule type" value="Genomic_DNA"/>
</dbReference>
<keyword evidence="2" id="KW-1185">Reference proteome</keyword>
<sequence>MSQHSVASPTYLRAQISGKRLLAYVKSNDPRKNDYPKQSLLNHQALLDSKWDDQEETNEAMNVIGPLFVYLNALNIPTDIESWDGFEINLKKEILDPRLPIPHYDLAMNFTHGVIVAYDSMSPHQVAFLKDIKSSIIPDLSRWSDITYLKWAEVCKFHGTEVSNLNYVIHHHVTNQITLDVIKEVLKKRGEWLAPSGCVVSMGDSNGHGAALLGTPNGKGVAWLLAQHKEAFKSLTIISVEIFSCKPANNEYETKLEHPSDKSSRFNLCFRMGQE</sequence>
<dbReference type="AlphaFoldDB" id="A0A4Z1JJL1"/>
<organism evidence="1 2">
    <name type="scientific">Botrytis elliptica</name>
    <dbReference type="NCBI Taxonomy" id="278938"/>
    <lineage>
        <taxon>Eukaryota</taxon>
        <taxon>Fungi</taxon>
        <taxon>Dikarya</taxon>
        <taxon>Ascomycota</taxon>
        <taxon>Pezizomycotina</taxon>
        <taxon>Leotiomycetes</taxon>
        <taxon>Helotiales</taxon>
        <taxon>Sclerotiniaceae</taxon>
        <taxon>Botrytis</taxon>
    </lineage>
</organism>
<dbReference type="Proteomes" id="UP000297229">
    <property type="component" value="Unassembled WGS sequence"/>
</dbReference>
<evidence type="ECO:0000313" key="2">
    <source>
        <dbReference type="Proteomes" id="UP000297229"/>
    </source>
</evidence>
<comment type="caution">
    <text evidence="1">The sequence shown here is derived from an EMBL/GenBank/DDBJ whole genome shotgun (WGS) entry which is preliminary data.</text>
</comment>
<proteinExistence type="predicted"/>
<reference evidence="1 2" key="1">
    <citation type="submission" date="2017-12" db="EMBL/GenBank/DDBJ databases">
        <title>Comparative genomics of Botrytis spp.</title>
        <authorList>
            <person name="Valero-Jimenez C.A."/>
            <person name="Tapia P."/>
            <person name="Veloso J."/>
            <person name="Silva-Moreno E."/>
            <person name="Staats M."/>
            <person name="Valdes J.H."/>
            <person name="Van Kan J.A.L."/>
        </authorList>
    </citation>
    <scope>NUCLEOTIDE SEQUENCE [LARGE SCALE GENOMIC DNA]</scope>
    <source>
        <strain evidence="1 2">Be9601</strain>
    </source>
</reference>